<keyword evidence="2" id="KW-1185">Reference proteome</keyword>
<evidence type="ECO:0000313" key="1">
    <source>
        <dbReference type="EMBL" id="KAG0444942.1"/>
    </source>
</evidence>
<dbReference type="Proteomes" id="UP000805193">
    <property type="component" value="Unassembled WGS sequence"/>
</dbReference>
<organism evidence="1 2">
    <name type="scientific">Ixodes persulcatus</name>
    <name type="common">Taiga tick</name>
    <dbReference type="NCBI Taxonomy" id="34615"/>
    <lineage>
        <taxon>Eukaryota</taxon>
        <taxon>Metazoa</taxon>
        <taxon>Ecdysozoa</taxon>
        <taxon>Arthropoda</taxon>
        <taxon>Chelicerata</taxon>
        <taxon>Arachnida</taxon>
        <taxon>Acari</taxon>
        <taxon>Parasitiformes</taxon>
        <taxon>Ixodida</taxon>
        <taxon>Ixodoidea</taxon>
        <taxon>Ixodidae</taxon>
        <taxon>Ixodinae</taxon>
        <taxon>Ixodes</taxon>
    </lineage>
</organism>
<reference evidence="1 2" key="1">
    <citation type="journal article" date="2020" name="Cell">
        <title>Large-Scale Comparative Analyses of Tick Genomes Elucidate Their Genetic Diversity and Vector Capacities.</title>
        <authorList>
            <consortium name="Tick Genome and Microbiome Consortium (TIGMIC)"/>
            <person name="Jia N."/>
            <person name="Wang J."/>
            <person name="Shi W."/>
            <person name="Du L."/>
            <person name="Sun Y."/>
            <person name="Zhan W."/>
            <person name="Jiang J.F."/>
            <person name="Wang Q."/>
            <person name="Zhang B."/>
            <person name="Ji P."/>
            <person name="Bell-Sakyi L."/>
            <person name="Cui X.M."/>
            <person name="Yuan T.T."/>
            <person name="Jiang B.G."/>
            <person name="Yang W.F."/>
            <person name="Lam T.T."/>
            <person name="Chang Q.C."/>
            <person name="Ding S.J."/>
            <person name="Wang X.J."/>
            <person name="Zhu J.G."/>
            <person name="Ruan X.D."/>
            <person name="Zhao L."/>
            <person name="Wei J.T."/>
            <person name="Ye R.Z."/>
            <person name="Que T.C."/>
            <person name="Du C.H."/>
            <person name="Zhou Y.H."/>
            <person name="Cheng J.X."/>
            <person name="Dai P.F."/>
            <person name="Guo W.B."/>
            <person name="Han X.H."/>
            <person name="Huang E.J."/>
            <person name="Li L.F."/>
            <person name="Wei W."/>
            <person name="Gao Y.C."/>
            <person name="Liu J.Z."/>
            <person name="Shao H.Z."/>
            <person name="Wang X."/>
            <person name="Wang C.C."/>
            <person name="Yang T.C."/>
            <person name="Huo Q.B."/>
            <person name="Li W."/>
            <person name="Chen H.Y."/>
            <person name="Chen S.E."/>
            <person name="Zhou L.G."/>
            <person name="Ni X.B."/>
            <person name="Tian J.H."/>
            <person name="Sheng Y."/>
            <person name="Liu T."/>
            <person name="Pan Y.S."/>
            <person name="Xia L.Y."/>
            <person name="Li J."/>
            <person name="Zhao F."/>
            <person name="Cao W.C."/>
        </authorList>
    </citation>
    <scope>NUCLEOTIDE SEQUENCE [LARGE SCALE GENOMIC DNA]</scope>
    <source>
        <strain evidence="1">Iper-2018</strain>
    </source>
</reference>
<sequence>MAVATREQRNLATLMNYIKRDEEKEQQASSPETDAAKEKPQWKTVGGKKIRAKLSRKFRTTIKDEDRAYGIIIRTKGLDLKTTVIGEIMAAITTATGVSPRDMIGTDLVTKNTMNNTITIRTNDKQRAQKYLGITTLKYQGAEIETQAYTANRKESVRIVVSKCLPISIPFTDQEIYEQLKLENPKVPISDAKRMGRTTSILVTLDTTELPGFIVFYCCANRYHLYQEKKQACTSCREMGHRADSCPYGLSQICPNCGEEHDFPRKIPGMRTEYTCTPRCVICGGSHYTGGKECKDRYKPLPEPRSPKKSTPEQDRETAKIDMGKKNFPELSNVTTAGEDSEEELSYAQTLRKKKGASKKKQDSNPRIKELEKKYEDLVRKHEESLRKQEELRRLNQQLLRELQKERHGSNPLVTEPPNEQTTVQEMEMAPPPSLPSVRPRKRTDSESTVNSVQTSDETKTSRPGKVRRTEELNQNAILEGLARLEAMLNEMKRRMDNHDKAFQNVFERLERLELRANGQHGGLCARINSLKMLIMDTETPPDIIAVQESGDKCNLPGYARFEAEAQPTGKTIHTFVRRNLPVKQHEVDLDESVKAIVTEIIPKKKKHKSLFICNVYSNPKDTTSACAKVFAETSRVAGENPALVLGDFNAHNTIWGYDRDTPKGREIANQAELHEAFLLNEVADYTRIGNSAQKDTNPDLTFGINIDDYTWLNTRENLGSDHYVIETRVPLPGYKSAKFPTQKCTDWDKFRQKRKDRPLHTIEEWCAQLVEDHESVTTEVENPTQARTMDSRLQHMLEAYRSIYRRWRNTGKRYRKLRKKAAKLSKEIEEHAQKLNQQQWQQICDELQGRLHTKSPWTLFRRMLAPEDTKLEKRKLLAKLVRDLNDEEIYDKLRTQYLESPPSNTEIPAEYEGALNDKLDAPITESEVRKAMAGLKTTSAPGQDKITNRMLRNLDDNSVERITEYFNELWTSGNLPSSFRHATVCFIPKPGKPLMLENLRPISLTSCVGKLLERIIQVRVQEYMEENNLFTHQMFGFRRHLSTQDVFIQLREEEDNKKWTALAALDLKKAFDRISHAAILRQISELGLGKRTYNYVRSFLSDRTANIQLEGDTSETFPVNVGSGTPQGAVISPLLFNIAMLPMSRKLEQVAGLQHAIYADDITIWTAHHSPYMGKVMKTGVEIVKEEAAKMGLELATEKSALLVRPPSQRALREEMEFYLKLQKIDVPRAEKVRILGMTVTIKREQSSLIADIKRNADNVARLVRRVSRKSYGLKENGTCRLVQAFVLSRIMYAAPYMDLTEASIKQLNGIVRKAFKIALGIPASTSTEAMEQLGIYNSFEEMRSAQKQSQVLRLSRTETGRRTLQRIKEGEQHVLTSRNAISQEWKDSVRVPPLPKNMATEGNKDRRKARAKALDKLHGDREHVYHADAGPCPGTWNKYVIAVCSTNYKTTASVSVENIDEAEEAAVALALTIATSRTKQATITSDSRTAISNFGDGKVGKAARKILQKKTPQTGSRFSLTWVPGHSGHSGNEEAHALVTRAQQIRATSCRATTDGDHCYGASPYDRGPRAYNDILRSIRMQRKFMGAPHKRLSRTQESTWRRLQLHNTLTPRMLSRIWPDLFSDKCEECGGVEGGWAHTYWMCPSNPIPATLQSRLDDQDEDLPWCVLLAAEDYETQLAVILRTLEIEHRLKTRLSERRSLPYSPP</sequence>
<proteinExistence type="predicted"/>
<gene>
    <name evidence="1" type="ORF">HPB47_013198</name>
</gene>
<protein>
    <submittedName>
        <fullName evidence="1">Uncharacterized protein</fullName>
    </submittedName>
</protein>
<accession>A0AC60R2F0</accession>
<name>A0AC60R2F0_IXOPE</name>
<evidence type="ECO:0000313" key="2">
    <source>
        <dbReference type="Proteomes" id="UP000805193"/>
    </source>
</evidence>
<dbReference type="EMBL" id="JABSTQ010001173">
    <property type="protein sequence ID" value="KAG0444942.1"/>
    <property type="molecule type" value="Genomic_DNA"/>
</dbReference>
<comment type="caution">
    <text evidence="1">The sequence shown here is derived from an EMBL/GenBank/DDBJ whole genome shotgun (WGS) entry which is preliminary data.</text>
</comment>